<reference evidence="4" key="1">
    <citation type="submission" date="2018-05" db="EMBL/GenBank/DDBJ databases">
        <authorList>
            <person name="Lanie J.A."/>
            <person name="Ng W.-L."/>
            <person name="Kazmierczak K.M."/>
            <person name="Andrzejewski T.M."/>
            <person name="Davidsen T.M."/>
            <person name="Wayne K.J."/>
            <person name="Tettelin H."/>
            <person name="Glass J.I."/>
            <person name="Rusch D."/>
            <person name="Podicherti R."/>
            <person name="Tsui H.-C.T."/>
            <person name="Winkler M.E."/>
        </authorList>
    </citation>
    <scope>NUCLEOTIDE SEQUENCE</scope>
</reference>
<dbReference type="InterPro" id="IPR036264">
    <property type="entry name" value="Bact_exopeptidase_dim_dom"/>
</dbReference>
<keyword evidence="2" id="KW-0378">Hydrolase</keyword>
<protein>
    <recommendedName>
        <fullName evidence="3">Peptidase M20 dimerisation domain-containing protein</fullName>
    </recommendedName>
</protein>
<sequence length="437" mass="46118">MKPGTYLVTAFATALIFGSPSFASQQLEVPSDRPLVRQALDYLRDSEEQTIGDQIALCEIPAPPFGEAVRGEAYRKRFAEIGLANVRIDEEGNVLGEIGEGEPRVVLSAHLDTVFPAATDVTVRREESLLLGPGIGDDCRGLAVVLGVARAMKNLNIEPLGTLLFVGTVGEEGPGDLRGVKRLFYETLADRVDYFISVDGTGYGITHAAVGSNRYEVTFSGPGGHSYGAFGMPNPIHALGRAIAKISEFPLVLDPKTTFSVGLVEGGTSVNSIAFEVTMTVDLRSESPTELAELDALFRSAVNEAREEEIARWSSDAESAAASFSLRPSYSPVRASDLQVDIVNIGVRPAADQPMSMLIIQAALAAAEVLGFEAPTAASSTDSNIPMSLGIPSVTIDGGGAGRGAHSLEERFDTTDSHLGTQWALLLALTLVGAGVP</sequence>
<dbReference type="PANTHER" id="PTHR43808">
    <property type="entry name" value="ACETYLORNITHINE DEACETYLASE"/>
    <property type="match status" value="1"/>
</dbReference>
<gene>
    <name evidence="4" type="ORF">METZ01_LOCUS15172</name>
</gene>
<dbReference type="SUPFAM" id="SSF53187">
    <property type="entry name" value="Zn-dependent exopeptidases"/>
    <property type="match status" value="1"/>
</dbReference>
<organism evidence="4">
    <name type="scientific">marine metagenome</name>
    <dbReference type="NCBI Taxonomy" id="408172"/>
    <lineage>
        <taxon>unclassified sequences</taxon>
        <taxon>metagenomes</taxon>
        <taxon>ecological metagenomes</taxon>
    </lineage>
</organism>
<dbReference type="Pfam" id="PF07687">
    <property type="entry name" value="M20_dimer"/>
    <property type="match status" value="1"/>
</dbReference>
<dbReference type="SUPFAM" id="SSF55031">
    <property type="entry name" value="Bacterial exopeptidase dimerisation domain"/>
    <property type="match status" value="1"/>
</dbReference>
<feature type="domain" description="Peptidase M20 dimerisation" evidence="3">
    <location>
        <begin position="211"/>
        <end position="305"/>
    </location>
</feature>
<proteinExistence type="predicted"/>
<dbReference type="Gene3D" id="3.30.70.360">
    <property type="match status" value="1"/>
</dbReference>
<dbReference type="AlphaFoldDB" id="A0A381P7Z1"/>
<dbReference type="GO" id="GO:0046872">
    <property type="term" value="F:metal ion binding"/>
    <property type="evidence" value="ECO:0007669"/>
    <property type="project" value="UniProtKB-KW"/>
</dbReference>
<evidence type="ECO:0000259" key="3">
    <source>
        <dbReference type="Pfam" id="PF07687"/>
    </source>
</evidence>
<evidence type="ECO:0000256" key="2">
    <source>
        <dbReference type="ARBA" id="ARBA00022801"/>
    </source>
</evidence>
<evidence type="ECO:0000313" key="4">
    <source>
        <dbReference type="EMBL" id="SUZ62318.1"/>
    </source>
</evidence>
<dbReference type="EMBL" id="UINC01000862">
    <property type="protein sequence ID" value="SUZ62318.1"/>
    <property type="molecule type" value="Genomic_DNA"/>
</dbReference>
<dbReference type="PANTHER" id="PTHR43808:SF17">
    <property type="entry name" value="PEPTIDASE M20"/>
    <property type="match status" value="1"/>
</dbReference>
<name>A0A381P7Z1_9ZZZZ</name>
<evidence type="ECO:0000256" key="1">
    <source>
        <dbReference type="ARBA" id="ARBA00022723"/>
    </source>
</evidence>
<dbReference type="GO" id="GO:0016787">
    <property type="term" value="F:hydrolase activity"/>
    <property type="evidence" value="ECO:0007669"/>
    <property type="project" value="UniProtKB-KW"/>
</dbReference>
<dbReference type="InterPro" id="IPR011650">
    <property type="entry name" value="Peptidase_M20_dimer"/>
</dbReference>
<keyword evidence="1" id="KW-0479">Metal-binding</keyword>
<dbReference type="InterPro" id="IPR002933">
    <property type="entry name" value="Peptidase_M20"/>
</dbReference>
<dbReference type="Pfam" id="PF01546">
    <property type="entry name" value="Peptidase_M20"/>
    <property type="match status" value="1"/>
</dbReference>
<accession>A0A381P7Z1</accession>
<dbReference type="InterPro" id="IPR050072">
    <property type="entry name" value="Peptidase_M20A"/>
</dbReference>
<dbReference type="Gene3D" id="3.40.630.10">
    <property type="entry name" value="Zn peptidases"/>
    <property type="match status" value="1"/>
</dbReference>